<dbReference type="Pfam" id="PF03441">
    <property type="entry name" value="FAD_binding_7"/>
    <property type="match status" value="1"/>
</dbReference>
<dbReference type="PRINTS" id="PR00147">
    <property type="entry name" value="DNAPHOTLYASE"/>
</dbReference>
<evidence type="ECO:0000256" key="1">
    <source>
        <dbReference type="ARBA" id="ARBA00005862"/>
    </source>
</evidence>
<comment type="caution">
    <text evidence="9">The sequence shown here is derived from an EMBL/GenBank/DDBJ whole genome shotgun (WGS) entry which is preliminary data.</text>
</comment>
<dbReference type="PANTHER" id="PTHR11455">
    <property type="entry name" value="CRYPTOCHROME"/>
    <property type="match status" value="1"/>
</dbReference>
<dbReference type="GO" id="GO:0003677">
    <property type="term" value="F:DNA binding"/>
    <property type="evidence" value="ECO:0007669"/>
    <property type="project" value="TreeGrafter"/>
</dbReference>
<evidence type="ECO:0000256" key="5">
    <source>
        <dbReference type="ARBA" id="ARBA00022991"/>
    </source>
</evidence>
<feature type="binding site" evidence="6">
    <location>
        <position position="238"/>
    </location>
    <ligand>
        <name>FAD</name>
        <dbReference type="ChEBI" id="CHEBI:57692"/>
    </ligand>
</feature>
<dbReference type="SUPFAM" id="SSF52425">
    <property type="entry name" value="Cryptochrome/photolyase, N-terminal domain"/>
    <property type="match status" value="1"/>
</dbReference>
<dbReference type="InterPro" id="IPR002081">
    <property type="entry name" value="Cryptochrome/DNA_photolyase_1"/>
</dbReference>
<reference evidence="9" key="1">
    <citation type="submission" date="2021-03" db="EMBL/GenBank/DDBJ databases">
        <title>Comamonas denitrificans.</title>
        <authorList>
            <person name="Finster K."/>
        </authorList>
    </citation>
    <scope>NUCLEOTIDE SEQUENCE</scope>
    <source>
        <strain evidence="9">MM2021_4</strain>
    </source>
</reference>
<evidence type="ECO:0000256" key="4">
    <source>
        <dbReference type="ARBA" id="ARBA00022827"/>
    </source>
</evidence>
<dbReference type="SUPFAM" id="SSF48173">
    <property type="entry name" value="Cryptochrome/photolyase FAD-binding domain"/>
    <property type="match status" value="1"/>
</dbReference>
<proteinExistence type="inferred from homology"/>
<comment type="cofactor">
    <cofactor evidence="7">
        <name>(6R)-5,10-methylene-5,6,7,8-tetrahydrofolate</name>
        <dbReference type="ChEBI" id="CHEBI:15636"/>
    </cofactor>
    <text evidence="7">Binds 1 5,10-methenyltetrahydrofolate (MTHF) per subunit.</text>
</comment>
<dbReference type="EMBL" id="JAFNME010000003">
    <property type="protein sequence ID" value="MBO1248569.1"/>
    <property type="molecule type" value="Genomic_DNA"/>
</dbReference>
<dbReference type="GO" id="GO:0000719">
    <property type="term" value="P:photoreactive repair"/>
    <property type="evidence" value="ECO:0007669"/>
    <property type="project" value="TreeGrafter"/>
</dbReference>
<feature type="binding site" evidence="6">
    <location>
        <begin position="387"/>
        <end position="389"/>
    </location>
    <ligand>
        <name>FAD</name>
        <dbReference type="ChEBI" id="CHEBI:57692"/>
    </ligand>
</feature>
<comment type="cofactor">
    <cofactor evidence="6 7">
        <name>FAD</name>
        <dbReference type="ChEBI" id="CHEBI:57692"/>
    </cofactor>
    <text evidence="6 7">Binds 1 FAD per subunit.</text>
</comment>
<evidence type="ECO:0000256" key="3">
    <source>
        <dbReference type="ARBA" id="ARBA00022630"/>
    </source>
</evidence>
<evidence type="ECO:0000256" key="6">
    <source>
        <dbReference type="PIRSR" id="PIRSR602081-1"/>
    </source>
</evidence>
<dbReference type="RefSeq" id="WP_207574124.1">
    <property type="nucleotide sequence ID" value="NZ_JAFNME010000003.1"/>
</dbReference>
<evidence type="ECO:0000259" key="8">
    <source>
        <dbReference type="PROSITE" id="PS51645"/>
    </source>
</evidence>
<dbReference type="InterPro" id="IPR006050">
    <property type="entry name" value="DNA_photolyase_N"/>
</dbReference>
<dbReference type="InterPro" id="IPR036134">
    <property type="entry name" value="Crypto/Photolyase_FAD-like_sf"/>
</dbReference>
<dbReference type="PROSITE" id="PS00394">
    <property type="entry name" value="DNA_PHOTOLYASES_1_1"/>
    <property type="match status" value="1"/>
</dbReference>
<evidence type="ECO:0000313" key="10">
    <source>
        <dbReference type="Proteomes" id="UP000664731"/>
    </source>
</evidence>
<keyword evidence="3 6" id="KW-0285">Flavoprotein</keyword>
<dbReference type="PROSITE" id="PS51645">
    <property type="entry name" value="PHR_CRY_ALPHA_BETA"/>
    <property type="match status" value="1"/>
</dbReference>
<evidence type="ECO:0000256" key="7">
    <source>
        <dbReference type="RuleBase" id="RU367151"/>
    </source>
</evidence>
<dbReference type="Gene3D" id="1.25.40.80">
    <property type="match status" value="1"/>
</dbReference>
<dbReference type="InterPro" id="IPR018394">
    <property type="entry name" value="DNA_photolyase_1_CS_C"/>
</dbReference>
<dbReference type="InterPro" id="IPR014729">
    <property type="entry name" value="Rossmann-like_a/b/a_fold"/>
</dbReference>
<gene>
    <name evidence="9" type="ORF">J1777_01770</name>
</gene>
<comment type="similarity">
    <text evidence="1 7">Belongs to the DNA photolyase class-1 family.</text>
</comment>
<dbReference type="InterPro" id="IPR036155">
    <property type="entry name" value="Crypto/Photolyase_N_sf"/>
</dbReference>
<evidence type="ECO:0000313" key="9">
    <source>
        <dbReference type="EMBL" id="MBO1248569.1"/>
    </source>
</evidence>
<dbReference type="Pfam" id="PF00875">
    <property type="entry name" value="DNA_photolyase"/>
    <property type="match status" value="1"/>
</dbReference>
<accession>A0A939KCS2</accession>
<dbReference type="GO" id="GO:0071949">
    <property type="term" value="F:FAD binding"/>
    <property type="evidence" value="ECO:0007669"/>
    <property type="project" value="TreeGrafter"/>
</dbReference>
<dbReference type="InterPro" id="IPR014133">
    <property type="entry name" value="Cry_DASH"/>
</dbReference>
<keyword evidence="5 7" id="KW-0157">Chromophore</keyword>
<dbReference type="GO" id="GO:0003913">
    <property type="term" value="F:DNA photolyase activity"/>
    <property type="evidence" value="ECO:0007669"/>
    <property type="project" value="InterPro"/>
</dbReference>
<keyword evidence="10" id="KW-1185">Reference proteome</keyword>
<dbReference type="Gene3D" id="1.10.579.10">
    <property type="entry name" value="DNA Cyclobutane Dipyrimidine Photolyase, subunit A, domain 3"/>
    <property type="match status" value="1"/>
</dbReference>
<sequence>MSTVLFWFRNDLRLHDQSALHAACQLGAQHLLPVVCLPDMQATTAWGFARIGPHRRAWMVNTIQNLLKGLLDKRSQLLILNQPAATALPALARAVGASTIVCEDIAAPEEQAEVAALRAAGLQVHTVWHSSLLHPQHLPWPVQRLPAVFTPFRQQIEQAGLQPAAPLPAPATLPPAPPNVPNDWLGDPTQTLAALAGSPTAAYARSAFPYLQGELHGGEAAALAHLQQYLARGLPHSYKRTRNDLLGLDYSSKWSPWLATGALSPRQAMAQLRQFEAEHGASDGSYWLWFELLWRDYFRFLHLQHGPALYRARGLGPAQATSHNDQRFATWRAGQTGQPLVDAAMRELAATGYLSNRLRQVAASYLIHDLACDWRAGAAWFEAQLLDYDVYSNQGNWLYIAGRGTDPRGGRRFDPIKQAATYDPGGTYQRLWGTA</sequence>
<feature type="binding site" evidence="6">
    <location>
        <begin position="251"/>
        <end position="255"/>
    </location>
    <ligand>
        <name>FAD</name>
        <dbReference type="ChEBI" id="CHEBI:57692"/>
    </ligand>
</feature>
<comment type="function">
    <text evidence="7">May have a photoreceptor function.</text>
</comment>
<dbReference type="PANTHER" id="PTHR11455:SF22">
    <property type="entry name" value="CRYPTOCHROME DASH"/>
    <property type="match status" value="1"/>
</dbReference>
<organism evidence="9 10">
    <name type="scientific">Comamonas denitrificans</name>
    <dbReference type="NCBI Taxonomy" id="117506"/>
    <lineage>
        <taxon>Bacteria</taxon>
        <taxon>Pseudomonadati</taxon>
        <taxon>Pseudomonadota</taxon>
        <taxon>Betaproteobacteria</taxon>
        <taxon>Burkholderiales</taxon>
        <taxon>Comamonadaceae</taxon>
        <taxon>Comamonas</taxon>
    </lineage>
</organism>
<dbReference type="Gene3D" id="3.40.50.620">
    <property type="entry name" value="HUPs"/>
    <property type="match status" value="1"/>
</dbReference>
<dbReference type="Proteomes" id="UP000664731">
    <property type="component" value="Unassembled WGS sequence"/>
</dbReference>
<protein>
    <recommendedName>
        <fullName evidence="2 7">Cryptochrome DASH</fullName>
    </recommendedName>
</protein>
<name>A0A939KCS2_9BURK</name>
<dbReference type="AlphaFoldDB" id="A0A939KCS2"/>
<dbReference type="InterPro" id="IPR005101">
    <property type="entry name" value="Cryptochr/Photolyase_FAD-bd"/>
</dbReference>
<evidence type="ECO:0000256" key="2">
    <source>
        <dbReference type="ARBA" id="ARBA00017881"/>
    </source>
</evidence>
<feature type="binding site" evidence="6">
    <location>
        <begin position="291"/>
        <end position="298"/>
    </location>
    <ligand>
        <name>FAD</name>
        <dbReference type="ChEBI" id="CHEBI:57692"/>
    </ligand>
</feature>
<keyword evidence="4 6" id="KW-0274">FAD</keyword>
<feature type="domain" description="Photolyase/cryptochrome alpha/beta" evidence="8">
    <location>
        <begin position="2"/>
        <end position="132"/>
    </location>
</feature>
<dbReference type="NCBIfam" id="TIGR02765">
    <property type="entry name" value="crypto_DASH"/>
    <property type="match status" value="1"/>
</dbReference>